<dbReference type="Pfam" id="PF12833">
    <property type="entry name" value="HTH_18"/>
    <property type="match status" value="1"/>
</dbReference>
<dbReference type="InterPro" id="IPR009057">
    <property type="entry name" value="Homeodomain-like_sf"/>
</dbReference>
<dbReference type="SMART" id="SM00342">
    <property type="entry name" value="HTH_ARAC"/>
    <property type="match status" value="1"/>
</dbReference>
<organism evidence="6">
    <name type="scientific">Streptomyces sp. R41</name>
    <dbReference type="NCBI Taxonomy" id="3238632"/>
    <lineage>
        <taxon>Bacteria</taxon>
        <taxon>Bacillati</taxon>
        <taxon>Actinomycetota</taxon>
        <taxon>Actinomycetes</taxon>
        <taxon>Kitasatosporales</taxon>
        <taxon>Streptomycetaceae</taxon>
        <taxon>Streptomyces</taxon>
    </lineage>
</organism>
<protein>
    <submittedName>
        <fullName evidence="6">AraC family transcriptional regulator</fullName>
    </submittedName>
</protein>
<dbReference type="InterPro" id="IPR032783">
    <property type="entry name" value="AraC_lig"/>
</dbReference>
<proteinExistence type="predicted"/>
<dbReference type="InterPro" id="IPR011051">
    <property type="entry name" value="RmlC_Cupin_sf"/>
</dbReference>
<sequence>MDLLSDVIAAMRMGRPHYARSERRAPWAVRHRPLAGAGFHLVLEGRSWLIPPDGEPIELQAGDVAFLPHGSAHSVAGDPAVQVADLPSSPLAGPLQDDHPDGTGAGSRTVMLCGAYLMDRARPHPLLREFPELVHLPARLGHHSSLRGATELLATELAEPRLGSDALLPALLDTLLLYVMRAWLDERPRHDATTGWTAALHDPAIHAALQGIHGAPHRPWTVEELGALAGLSRAAFARRFTTLVGQPPLSYLTWWRMTTAARLLRNSDAPLKTVASRIGYTSEFAFSTAFKREHGVTPGAYRRQTTSTDPDTTDADRRVTGSGERMRSEH</sequence>
<reference evidence="6" key="1">
    <citation type="submission" date="2024-07" db="EMBL/GenBank/DDBJ databases">
        <authorList>
            <person name="Yu S.T."/>
        </authorList>
    </citation>
    <scope>NUCLEOTIDE SEQUENCE</scope>
    <source>
        <strain evidence="6">R41</strain>
    </source>
</reference>
<dbReference type="InterPro" id="IPR018062">
    <property type="entry name" value="HTH_AraC-typ_CS"/>
</dbReference>
<evidence type="ECO:0000256" key="4">
    <source>
        <dbReference type="SAM" id="MobiDB-lite"/>
    </source>
</evidence>
<dbReference type="SUPFAM" id="SSF51182">
    <property type="entry name" value="RmlC-like cupins"/>
    <property type="match status" value="1"/>
</dbReference>
<dbReference type="SUPFAM" id="SSF46689">
    <property type="entry name" value="Homeodomain-like"/>
    <property type="match status" value="2"/>
</dbReference>
<dbReference type="GO" id="GO:0043565">
    <property type="term" value="F:sequence-specific DNA binding"/>
    <property type="evidence" value="ECO:0007669"/>
    <property type="project" value="InterPro"/>
</dbReference>
<dbReference type="PRINTS" id="PR00032">
    <property type="entry name" value="HTHARAC"/>
</dbReference>
<dbReference type="PROSITE" id="PS00041">
    <property type="entry name" value="HTH_ARAC_FAMILY_1"/>
    <property type="match status" value="1"/>
</dbReference>
<dbReference type="InterPro" id="IPR020449">
    <property type="entry name" value="Tscrpt_reg_AraC-type_HTH"/>
</dbReference>
<gene>
    <name evidence="6" type="ORF">AB5J53_05300</name>
</gene>
<evidence type="ECO:0000259" key="5">
    <source>
        <dbReference type="PROSITE" id="PS01124"/>
    </source>
</evidence>
<evidence type="ECO:0000256" key="2">
    <source>
        <dbReference type="ARBA" id="ARBA00023125"/>
    </source>
</evidence>
<evidence type="ECO:0000256" key="1">
    <source>
        <dbReference type="ARBA" id="ARBA00023015"/>
    </source>
</evidence>
<keyword evidence="2" id="KW-0238">DNA-binding</keyword>
<dbReference type="AlphaFoldDB" id="A0AB39R9C8"/>
<dbReference type="InterPro" id="IPR050204">
    <property type="entry name" value="AraC_XylS_family_regulators"/>
</dbReference>
<evidence type="ECO:0000313" key="6">
    <source>
        <dbReference type="EMBL" id="XDQ51123.1"/>
    </source>
</evidence>
<dbReference type="Gene3D" id="1.10.10.60">
    <property type="entry name" value="Homeodomain-like"/>
    <property type="match status" value="2"/>
</dbReference>
<dbReference type="Pfam" id="PF12852">
    <property type="entry name" value="Cupin_6"/>
    <property type="match status" value="1"/>
</dbReference>
<feature type="compositionally biased region" description="Basic and acidic residues" evidence="4">
    <location>
        <begin position="314"/>
        <end position="330"/>
    </location>
</feature>
<evidence type="ECO:0000256" key="3">
    <source>
        <dbReference type="ARBA" id="ARBA00023163"/>
    </source>
</evidence>
<dbReference type="InterPro" id="IPR014710">
    <property type="entry name" value="RmlC-like_jellyroll"/>
</dbReference>
<keyword evidence="3" id="KW-0804">Transcription</keyword>
<dbReference type="PANTHER" id="PTHR46796:SF7">
    <property type="entry name" value="ARAC FAMILY TRANSCRIPTIONAL REGULATOR"/>
    <property type="match status" value="1"/>
</dbReference>
<dbReference type="EMBL" id="CP163443">
    <property type="protein sequence ID" value="XDQ51123.1"/>
    <property type="molecule type" value="Genomic_DNA"/>
</dbReference>
<dbReference type="PROSITE" id="PS01124">
    <property type="entry name" value="HTH_ARAC_FAMILY_2"/>
    <property type="match status" value="1"/>
</dbReference>
<feature type="region of interest" description="Disordered" evidence="4">
    <location>
        <begin position="296"/>
        <end position="330"/>
    </location>
</feature>
<accession>A0AB39R9C8</accession>
<dbReference type="RefSeq" id="WP_369244462.1">
    <property type="nucleotide sequence ID" value="NZ_CP163443.1"/>
</dbReference>
<feature type="domain" description="HTH araC/xylS-type" evidence="5">
    <location>
        <begin position="206"/>
        <end position="304"/>
    </location>
</feature>
<dbReference type="PANTHER" id="PTHR46796">
    <property type="entry name" value="HTH-TYPE TRANSCRIPTIONAL ACTIVATOR RHAS-RELATED"/>
    <property type="match status" value="1"/>
</dbReference>
<dbReference type="GO" id="GO:0003700">
    <property type="term" value="F:DNA-binding transcription factor activity"/>
    <property type="evidence" value="ECO:0007669"/>
    <property type="project" value="InterPro"/>
</dbReference>
<name>A0AB39R9C8_9ACTN</name>
<keyword evidence="1" id="KW-0805">Transcription regulation</keyword>
<dbReference type="Gene3D" id="2.60.120.10">
    <property type="entry name" value="Jelly Rolls"/>
    <property type="match status" value="1"/>
</dbReference>
<dbReference type="InterPro" id="IPR018060">
    <property type="entry name" value="HTH_AraC"/>
</dbReference>